<keyword evidence="3" id="KW-1185">Reference proteome</keyword>
<dbReference type="STRING" id="106549.A0A540L189"/>
<proteinExistence type="predicted"/>
<protein>
    <submittedName>
        <fullName evidence="2">Uncharacterized protein</fullName>
    </submittedName>
</protein>
<organism evidence="2 3">
    <name type="scientific">Malus baccata</name>
    <name type="common">Siberian crab apple</name>
    <name type="synonym">Pyrus baccata</name>
    <dbReference type="NCBI Taxonomy" id="106549"/>
    <lineage>
        <taxon>Eukaryota</taxon>
        <taxon>Viridiplantae</taxon>
        <taxon>Streptophyta</taxon>
        <taxon>Embryophyta</taxon>
        <taxon>Tracheophyta</taxon>
        <taxon>Spermatophyta</taxon>
        <taxon>Magnoliopsida</taxon>
        <taxon>eudicotyledons</taxon>
        <taxon>Gunneridae</taxon>
        <taxon>Pentapetalae</taxon>
        <taxon>rosids</taxon>
        <taxon>fabids</taxon>
        <taxon>Rosales</taxon>
        <taxon>Rosaceae</taxon>
        <taxon>Amygdaloideae</taxon>
        <taxon>Maleae</taxon>
        <taxon>Malus</taxon>
    </lineage>
</organism>
<evidence type="ECO:0000256" key="1">
    <source>
        <dbReference type="SAM" id="MobiDB-lite"/>
    </source>
</evidence>
<name>A0A540L189_MALBA</name>
<feature type="region of interest" description="Disordered" evidence="1">
    <location>
        <begin position="123"/>
        <end position="153"/>
    </location>
</feature>
<dbReference type="EMBL" id="VIEB01000816">
    <property type="protein sequence ID" value="TQD80251.1"/>
    <property type="molecule type" value="Genomic_DNA"/>
</dbReference>
<dbReference type="PANTHER" id="PTHR34466:SF1">
    <property type="entry name" value="OS06G0609800 PROTEIN"/>
    <property type="match status" value="1"/>
</dbReference>
<sequence>MLFPPSLFLSLSQLTRMATSAFKSKTKRTPIGASKAPPEDLATFNQKSSHRHSHSLSYFFRGSPDRTPAADDYNDNSVPSRGRFINKIRGSGFQEISLDNLAVELFDSSADRSRSVARSFEATPIGNASQRRGRSVSKHSLGVDGGTGNNSAGKMVVSKKAAVDEIEAQLA</sequence>
<evidence type="ECO:0000313" key="3">
    <source>
        <dbReference type="Proteomes" id="UP000315295"/>
    </source>
</evidence>
<accession>A0A540L189</accession>
<reference evidence="2 3" key="1">
    <citation type="journal article" date="2019" name="G3 (Bethesda)">
        <title>Sequencing of a Wild Apple (Malus baccata) Genome Unravels the Differences Between Cultivated and Wild Apple Species Regarding Disease Resistance and Cold Tolerance.</title>
        <authorList>
            <person name="Chen X."/>
        </authorList>
    </citation>
    <scope>NUCLEOTIDE SEQUENCE [LARGE SCALE GENOMIC DNA]</scope>
    <source>
        <strain evidence="3">cv. Shandingzi</strain>
        <tissue evidence="2">Leaves</tissue>
    </source>
</reference>
<gene>
    <name evidence="2" type="ORF">C1H46_034149</name>
</gene>
<dbReference type="PANTHER" id="PTHR34466">
    <property type="entry name" value="OS11G0129800 PROTEIN"/>
    <property type="match status" value="1"/>
</dbReference>
<evidence type="ECO:0000313" key="2">
    <source>
        <dbReference type="EMBL" id="TQD80251.1"/>
    </source>
</evidence>
<dbReference type="AlphaFoldDB" id="A0A540L189"/>
<dbReference type="Proteomes" id="UP000315295">
    <property type="component" value="Unassembled WGS sequence"/>
</dbReference>
<comment type="caution">
    <text evidence="2">The sequence shown here is derived from an EMBL/GenBank/DDBJ whole genome shotgun (WGS) entry which is preliminary data.</text>
</comment>